<sequence length="89" mass="10185">MTNNWTQHGTNDFLGQILARGNESDHKRRSRNNALNRMGDWCGFLSSVTKKPENTGAVNGINAFGHYNFFLFDKAKNLRFFCSGEFFFA</sequence>
<evidence type="ECO:0000313" key="1">
    <source>
        <dbReference type="EMBL" id="OOP56581.1"/>
    </source>
</evidence>
<proteinExistence type="predicted"/>
<dbReference type="Proteomes" id="UP000189681">
    <property type="component" value="Unassembled WGS sequence"/>
</dbReference>
<evidence type="ECO:0000313" key="2">
    <source>
        <dbReference type="Proteomes" id="UP000189681"/>
    </source>
</evidence>
<organism evidence="1 2">
    <name type="scientific">Candidatus Brocadia carolinensis</name>
    <dbReference type="NCBI Taxonomy" id="1004156"/>
    <lineage>
        <taxon>Bacteria</taxon>
        <taxon>Pseudomonadati</taxon>
        <taxon>Planctomycetota</taxon>
        <taxon>Candidatus Brocadiia</taxon>
        <taxon>Candidatus Brocadiales</taxon>
        <taxon>Candidatus Brocadiaceae</taxon>
        <taxon>Candidatus Brocadia</taxon>
    </lineage>
</organism>
<gene>
    <name evidence="1" type="ORF">AYP45_08160</name>
</gene>
<reference evidence="1 2" key="1">
    <citation type="journal article" date="2017" name="Water Res.">
        <title>Discovery and metagenomic analysis of an anammox bacterial enrichment related to Candidatus "Brocadia caroliniensis" in a full-scale glycerol-fed nitritation-denitritation separate centrate treatment process.</title>
        <authorList>
            <person name="Park H."/>
            <person name="Brotto A.C."/>
            <person name="van Loosdrecht M.C."/>
            <person name="Chandran K."/>
        </authorList>
    </citation>
    <scope>NUCLEOTIDE SEQUENCE [LARGE SCALE GENOMIC DNA]</scope>
    <source>
        <strain evidence="1">26THWARD</strain>
    </source>
</reference>
<protein>
    <submittedName>
        <fullName evidence="1">Uncharacterized protein</fullName>
    </submittedName>
</protein>
<name>A0A1V4AU73_9BACT</name>
<dbReference type="EMBL" id="AYTS01000074">
    <property type="protein sequence ID" value="OOP56581.1"/>
    <property type="molecule type" value="Genomic_DNA"/>
</dbReference>
<accession>A0A1V4AU73</accession>
<comment type="caution">
    <text evidence="1">The sequence shown here is derived from an EMBL/GenBank/DDBJ whole genome shotgun (WGS) entry which is preliminary data.</text>
</comment>
<dbReference type="AlphaFoldDB" id="A0A1V4AU73"/>